<reference evidence="1" key="2">
    <citation type="journal article" date="2016" name="Mol. Ecol.">
        <title>Population genomics of the filarial nematode parasite Wuchereria bancrofti from mosquitoes.</title>
        <authorList>
            <person name="Small S.T."/>
            <person name="Reimer L.J."/>
            <person name="Tisch D.J."/>
            <person name="King C.L."/>
            <person name="Christensen B.M."/>
            <person name="Siba P.M."/>
            <person name="Kazura J.W."/>
            <person name="Serre D."/>
            <person name="Zimmerman P.A."/>
        </authorList>
    </citation>
    <scope>NUCLEOTIDE SEQUENCE</scope>
    <source>
        <strain evidence="1">pt0022</strain>
    </source>
</reference>
<proteinExistence type="predicted"/>
<evidence type="ECO:0000313" key="2">
    <source>
        <dbReference type="WBParaSite" id="mrna-Wban_09127"/>
    </source>
</evidence>
<name>A0AAF5Q2H1_WUCBA</name>
<protein>
    <submittedName>
        <fullName evidence="2">Uncharacterized protein</fullName>
    </submittedName>
</protein>
<reference evidence="2" key="3">
    <citation type="submission" date="2024-02" db="UniProtKB">
        <authorList>
            <consortium name="WormBaseParasite"/>
        </authorList>
    </citation>
    <scope>IDENTIFICATION</scope>
    <source>
        <strain evidence="2">pt0022</strain>
    </source>
</reference>
<sequence length="67" mass="7658">MRLFLLFVQFTNAIVIFAINSFNGNIIIVDGPYHPMSLMENANGWLDPTDGRGNIVMHRRLNPTVQR</sequence>
<dbReference type="Proteomes" id="UP000093561">
    <property type="component" value="Unassembled WGS sequence"/>
</dbReference>
<organism evidence="1 2">
    <name type="scientific">Wuchereria bancrofti</name>
    <dbReference type="NCBI Taxonomy" id="6293"/>
    <lineage>
        <taxon>Eukaryota</taxon>
        <taxon>Metazoa</taxon>
        <taxon>Ecdysozoa</taxon>
        <taxon>Nematoda</taxon>
        <taxon>Chromadorea</taxon>
        <taxon>Rhabditida</taxon>
        <taxon>Spirurina</taxon>
        <taxon>Spiruromorpha</taxon>
        <taxon>Filarioidea</taxon>
        <taxon>Onchocercidae</taxon>
        <taxon>Wuchereria</taxon>
    </lineage>
</organism>
<accession>A0AAF5Q2H1</accession>
<evidence type="ECO:0000313" key="1">
    <source>
        <dbReference type="Proteomes" id="UP000093561"/>
    </source>
</evidence>
<reference evidence="1" key="1">
    <citation type="submission" date="2015-03" db="EMBL/GenBank/DDBJ databases">
        <title>Wuchereria bancrofti Genome Sequencing Papua New Guinea Strain.</title>
        <authorList>
            <person name="Small S.T."/>
            <person name="Serre D."/>
            <person name="Zimmerman P.A."/>
        </authorList>
    </citation>
    <scope>NUCLEOTIDE SEQUENCE [LARGE SCALE GENOMIC DNA]</scope>
    <source>
        <strain evidence="1">pt0022</strain>
    </source>
</reference>
<dbReference type="AlphaFoldDB" id="A0AAF5Q2H1"/>
<dbReference type="WBParaSite" id="mrna-Wban_09127">
    <property type="protein sequence ID" value="mrna-Wban_09127"/>
    <property type="gene ID" value="Wban_09127"/>
</dbReference>